<dbReference type="EMBL" id="BARV01001016">
    <property type="protein sequence ID" value="GAH91094.1"/>
    <property type="molecule type" value="Genomic_DNA"/>
</dbReference>
<accession>X1KLS7</accession>
<organism evidence="1">
    <name type="scientific">marine sediment metagenome</name>
    <dbReference type="NCBI Taxonomy" id="412755"/>
    <lineage>
        <taxon>unclassified sequences</taxon>
        <taxon>metagenomes</taxon>
        <taxon>ecological metagenomes</taxon>
    </lineage>
</organism>
<reference evidence="1" key="1">
    <citation type="journal article" date="2014" name="Front. Microbiol.">
        <title>High frequency of phylogenetically diverse reductive dehalogenase-homologous genes in deep subseafloor sedimentary metagenomes.</title>
        <authorList>
            <person name="Kawai M."/>
            <person name="Futagami T."/>
            <person name="Toyoda A."/>
            <person name="Takaki Y."/>
            <person name="Nishi S."/>
            <person name="Hori S."/>
            <person name="Arai W."/>
            <person name="Tsubouchi T."/>
            <person name="Morono Y."/>
            <person name="Uchiyama I."/>
            <person name="Ito T."/>
            <person name="Fujiyama A."/>
            <person name="Inagaki F."/>
            <person name="Takami H."/>
        </authorList>
    </citation>
    <scope>NUCLEOTIDE SEQUENCE</scope>
    <source>
        <strain evidence="1">Expedition CK06-06</strain>
    </source>
</reference>
<evidence type="ECO:0000313" key="1">
    <source>
        <dbReference type="EMBL" id="GAH91094.1"/>
    </source>
</evidence>
<proteinExistence type="predicted"/>
<protein>
    <submittedName>
        <fullName evidence="1">Uncharacterized protein</fullName>
    </submittedName>
</protein>
<name>X1KLS7_9ZZZZ</name>
<gene>
    <name evidence="1" type="ORF">S06H3_03207</name>
</gene>
<dbReference type="AlphaFoldDB" id="X1KLS7"/>
<comment type="caution">
    <text evidence="1">The sequence shown here is derived from an EMBL/GenBank/DDBJ whole genome shotgun (WGS) entry which is preliminary data.</text>
</comment>
<sequence>MGFFEGIGRAISKGAGALAGFGGDILSGAMESFSTQGPAPKVEGWGSTLGGIIGDVGEQIFTRTPYDPMYSTPGQSPAGQGAGVLLPEYQASGGVAVPPSTGTSRTGIPLPLGLSRIWGGPVQSPAAIPPGVQEASMLPLALPGGAAIASGLSRVIGTAAGIGGLSELAEYLPSIFGGGTSQPAVGGGNLPYGGALFRVREGRIVPRSVVEVQLGGKTYRYRYAGRPILYSGDLQTYKRVKRIAGRVRRKTGGR</sequence>